<dbReference type="EMBL" id="MZNU01000219">
    <property type="protein sequence ID" value="OWP02635.1"/>
    <property type="molecule type" value="Genomic_DNA"/>
</dbReference>
<reference evidence="1 2" key="1">
    <citation type="submission" date="2017-04" db="EMBL/GenBank/DDBJ databases">
        <title>Draft genome sequence of Marssonina coronaria NL1: causal agent of apple blotch.</title>
        <authorList>
            <person name="Cheng Q."/>
        </authorList>
    </citation>
    <scope>NUCLEOTIDE SEQUENCE [LARGE SCALE GENOMIC DNA]</scope>
    <source>
        <strain evidence="1 2">NL1</strain>
    </source>
</reference>
<gene>
    <name evidence="1" type="ORF">B2J93_6468</name>
</gene>
<name>A0A218Z5V7_9HELO</name>
<sequence length="100" mass="10750">MAVALLARRQEGLKSARSFLKETSPGCVVEAFLTDTSLSNFEQAFQFIKSHSSFKDLKLKVAKKGTLIFTGTLGASRCNAQHVAYGAGRSSVPQQAQTLA</sequence>
<dbReference type="STRING" id="503106.A0A218Z5V7"/>
<evidence type="ECO:0000313" key="1">
    <source>
        <dbReference type="EMBL" id="OWP02635.1"/>
    </source>
</evidence>
<dbReference type="Proteomes" id="UP000242519">
    <property type="component" value="Unassembled WGS sequence"/>
</dbReference>
<protein>
    <submittedName>
        <fullName evidence="1">Uncharacterized protein</fullName>
    </submittedName>
</protein>
<accession>A0A218Z5V7</accession>
<dbReference type="OrthoDB" id="5399006at2759"/>
<evidence type="ECO:0000313" key="2">
    <source>
        <dbReference type="Proteomes" id="UP000242519"/>
    </source>
</evidence>
<organism evidence="1 2">
    <name type="scientific">Diplocarpon coronariae</name>
    <dbReference type="NCBI Taxonomy" id="2795749"/>
    <lineage>
        <taxon>Eukaryota</taxon>
        <taxon>Fungi</taxon>
        <taxon>Dikarya</taxon>
        <taxon>Ascomycota</taxon>
        <taxon>Pezizomycotina</taxon>
        <taxon>Leotiomycetes</taxon>
        <taxon>Helotiales</taxon>
        <taxon>Drepanopezizaceae</taxon>
        <taxon>Diplocarpon</taxon>
    </lineage>
</organism>
<keyword evidence="2" id="KW-1185">Reference proteome</keyword>
<comment type="caution">
    <text evidence="1">The sequence shown here is derived from an EMBL/GenBank/DDBJ whole genome shotgun (WGS) entry which is preliminary data.</text>
</comment>
<dbReference type="AlphaFoldDB" id="A0A218Z5V7"/>
<proteinExistence type="predicted"/>
<dbReference type="InParanoid" id="A0A218Z5V7"/>